<dbReference type="PANTHER" id="PTHR42736:SF1">
    <property type="entry name" value="PROTEIN-GLUTAMINE GAMMA-GLUTAMYLTRANSFERASE"/>
    <property type="match status" value="1"/>
</dbReference>
<proteinExistence type="predicted"/>
<dbReference type="GO" id="GO:0006508">
    <property type="term" value="P:proteolysis"/>
    <property type="evidence" value="ECO:0007669"/>
    <property type="project" value="UniProtKB-KW"/>
</dbReference>
<feature type="transmembrane region" description="Helical" evidence="1">
    <location>
        <begin position="112"/>
        <end position="133"/>
    </location>
</feature>
<dbReference type="Proteomes" id="UP000252415">
    <property type="component" value="Unassembled WGS sequence"/>
</dbReference>
<evidence type="ECO:0000313" key="4">
    <source>
        <dbReference type="Proteomes" id="UP000252415"/>
    </source>
</evidence>
<dbReference type="GO" id="GO:0008233">
    <property type="term" value="F:peptidase activity"/>
    <property type="evidence" value="ECO:0007669"/>
    <property type="project" value="UniProtKB-KW"/>
</dbReference>
<reference evidence="3 4" key="1">
    <citation type="submission" date="2018-07" db="EMBL/GenBank/DDBJ databases">
        <title>Genomic Encyclopedia of Type Strains, Phase III (KMG-III): the genomes of soil and plant-associated and newly described type strains.</title>
        <authorList>
            <person name="Whitman W."/>
        </authorList>
    </citation>
    <scope>NUCLEOTIDE SEQUENCE [LARGE SCALE GENOMIC DNA]</scope>
    <source>
        <strain evidence="3 4">CECT 7506</strain>
    </source>
</reference>
<dbReference type="RefSeq" id="WP_114379317.1">
    <property type="nucleotide sequence ID" value="NZ_QPJD01000004.1"/>
</dbReference>
<dbReference type="EMBL" id="QPJD01000004">
    <property type="protein sequence ID" value="RCW49395.1"/>
    <property type="molecule type" value="Genomic_DNA"/>
</dbReference>
<keyword evidence="4" id="KW-1185">Reference proteome</keyword>
<dbReference type="Gene3D" id="3.10.620.30">
    <property type="match status" value="1"/>
</dbReference>
<sequence>MKQNIRLLSAYLTSNWYEKLTYLFIAVILSNTIAIFDGFWWEETYAIAYYTLFSAAVIDILLPLRKRFVKLLLQISAAIVITTQFARMDWVIANPEHWQEWVWWLQAHAVQLLPFIWISAVLLMLHVLFGLWIATRPRMFGFIGVSIFTLTIADSFTPIWLWDEVGLVVFIGLLWLVANHMSRLQREHPRSWKELIEYPLQLILPIALVLSILMAVGLNMPSLSPILQDPYTMWKESKGEKVKIFLGDKGTDAITPGSSGNASSGYSRSDELLGGGFEYDYSPMMTISTSHRSYWRGETKSVYSGDGWYDVEGNEEGDTYSRIEKGATLPIQDERPLAKTIEVSQIVTMVRKDAYPVLFAAAPVTRVNWIGNEEAPLPKGLMWMPGAWELRWLDWSMQKYPETYSVTSSIPVLDEEALRKAKAGWSDPSRNALYVQLPDTVPARVRELAEKVTAEATNDYEKARLLETYLRLNFSYNNKPDESKLTGKTTDFVDRFLFELKEGYCDYFSTSMAVMARSIGLPARWVKGFAPGVLPASAYGPPGDMLEEDLNPTGAGTYTVRNSDAHSWVEIYFEGYGWIPFEATAGFSFPYSIAEEEEAPLPDLDGSTGDTAAAGEEDTNTNVKLWAWSSVSLLTILGAAWLIIRREKVIASWRRIRHGSYTNNDRIVIETHKLLRICRKRGMERQEHETLREAVMRWSQSQKRLRDDFRAVIDGFEQAKYSPVIASAEDADRFVVRVRSLIDQLR</sequence>
<dbReference type="InterPro" id="IPR002931">
    <property type="entry name" value="Transglutaminase-like"/>
</dbReference>
<feature type="transmembrane region" description="Helical" evidence="1">
    <location>
        <begin position="202"/>
        <end position="220"/>
    </location>
</feature>
<dbReference type="InterPro" id="IPR038765">
    <property type="entry name" value="Papain-like_cys_pep_sf"/>
</dbReference>
<dbReference type="SMART" id="SM00460">
    <property type="entry name" value="TGc"/>
    <property type="match status" value="1"/>
</dbReference>
<keyword evidence="1" id="KW-1133">Transmembrane helix</keyword>
<gene>
    <name evidence="3" type="ORF">DFP97_10453</name>
</gene>
<evidence type="ECO:0000259" key="2">
    <source>
        <dbReference type="SMART" id="SM00460"/>
    </source>
</evidence>
<feature type="transmembrane region" description="Helical" evidence="1">
    <location>
        <begin position="71"/>
        <end position="92"/>
    </location>
</feature>
<keyword evidence="1" id="KW-0472">Membrane</keyword>
<feature type="transmembrane region" description="Helical" evidence="1">
    <location>
        <begin position="140"/>
        <end position="159"/>
    </location>
</feature>
<dbReference type="AlphaFoldDB" id="A0A368W7Z5"/>
<feature type="transmembrane region" description="Helical" evidence="1">
    <location>
        <begin position="20"/>
        <end position="41"/>
    </location>
</feature>
<name>A0A368W7Z5_9BACL</name>
<organism evidence="3 4">
    <name type="scientific">Paenibacillus prosopidis</name>
    <dbReference type="NCBI Taxonomy" id="630520"/>
    <lineage>
        <taxon>Bacteria</taxon>
        <taxon>Bacillati</taxon>
        <taxon>Bacillota</taxon>
        <taxon>Bacilli</taxon>
        <taxon>Bacillales</taxon>
        <taxon>Paenibacillaceae</taxon>
        <taxon>Paenibacillus</taxon>
    </lineage>
</organism>
<dbReference type="InterPro" id="IPR025403">
    <property type="entry name" value="TgpA-like_C"/>
</dbReference>
<comment type="caution">
    <text evidence="3">The sequence shown here is derived from an EMBL/GenBank/DDBJ whole genome shotgun (WGS) entry which is preliminary data.</text>
</comment>
<accession>A0A368W7Z5</accession>
<feature type="transmembrane region" description="Helical" evidence="1">
    <location>
        <begin position="47"/>
        <end position="64"/>
    </location>
</feature>
<keyword evidence="3" id="KW-0645">Protease</keyword>
<dbReference type="PANTHER" id="PTHR42736">
    <property type="entry name" value="PROTEIN-GLUTAMINE GAMMA-GLUTAMYLTRANSFERASE"/>
    <property type="match status" value="1"/>
</dbReference>
<evidence type="ECO:0000256" key="1">
    <source>
        <dbReference type="SAM" id="Phobius"/>
    </source>
</evidence>
<dbReference type="Pfam" id="PF13559">
    <property type="entry name" value="DUF4129"/>
    <property type="match status" value="1"/>
</dbReference>
<dbReference type="InterPro" id="IPR052901">
    <property type="entry name" value="Bact_TGase-like"/>
</dbReference>
<feature type="transmembrane region" description="Helical" evidence="1">
    <location>
        <begin position="165"/>
        <end position="181"/>
    </location>
</feature>
<protein>
    <submittedName>
        <fullName evidence="3">Transglutaminase-like putative cysteine protease</fullName>
    </submittedName>
</protein>
<feature type="domain" description="Transglutaminase-like" evidence="2">
    <location>
        <begin position="497"/>
        <end position="585"/>
    </location>
</feature>
<dbReference type="OrthoDB" id="9804872at2"/>
<dbReference type="Pfam" id="PF01841">
    <property type="entry name" value="Transglut_core"/>
    <property type="match status" value="1"/>
</dbReference>
<keyword evidence="3" id="KW-0378">Hydrolase</keyword>
<keyword evidence="1" id="KW-0812">Transmembrane</keyword>
<evidence type="ECO:0000313" key="3">
    <source>
        <dbReference type="EMBL" id="RCW49395.1"/>
    </source>
</evidence>
<dbReference type="SUPFAM" id="SSF54001">
    <property type="entry name" value="Cysteine proteinases"/>
    <property type="match status" value="1"/>
</dbReference>